<feature type="region of interest" description="Disordered" evidence="1">
    <location>
        <begin position="221"/>
        <end position="243"/>
    </location>
</feature>
<dbReference type="InterPro" id="IPR011629">
    <property type="entry name" value="CobW-like_C"/>
</dbReference>
<evidence type="ECO:0000259" key="2">
    <source>
        <dbReference type="SMART" id="SM00833"/>
    </source>
</evidence>
<dbReference type="SMART" id="SM00833">
    <property type="entry name" value="CobW_C"/>
    <property type="match status" value="1"/>
</dbReference>
<dbReference type="RefSeq" id="WP_147924770.1">
    <property type="nucleotide sequence ID" value="NZ_VKAC01000001.1"/>
</dbReference>
<dbReference type="InterPro" id="IPR027417">
    <property type="entry name" value="P-loop_NTPase"/>
</dbReference>
<sequence length="375" mass="39121">MSAATRLPVTAVTAVDAASRDAAVLSVQLDAPDAVVVRHDLSSAGQGLLRRVVSDGTGVLEDVVVPLEHTCMGCAVREDLLPTLVRLAEEGRWSAALLALPLASEPVSVVRGLLGELGGAAAGRSVRQRLRLAGVVLAVDGAAATDDLLGDDLLDERDLAHGDDDARSVGEVLARQLRGADLVLAPGADERTRALLEHLALPGAVDPRGASETGAAHLLRQRHDPSASRYWDDPRTAAPSGAPDAHGVWTLDLHDWRPAHPDRLRENLEALAGGRLVGRGRFWLPTRPGSVGAWDGAGGQLSVGDAGPWSATGAPVERSTRLVVTGVDEDPARVREAFSASLLTEAELVRGLASWAGRSDGFEPWMGDVQVGGAA</sequence>
<name>A0A5C8ZLU9_9ACTN</name>
<protein>
    <submittedName>
        <fullName evidence="3">Cobalamin biosynthesis protein CobW</fullName>
    </submittedName>
</protein>
<proteinExistence type="predicted"/>
<accession>A0A5C8ZLU9</accession>
<dbReference type="PANTHER" id="PTHR43603:SF1">
    <property type="entry name" value="ZINC-REGULATED GTPASE METALLOPROTEIN ACTIVATOR 1"/>
    <property type="match status" value="1"/>
</dbReference>
<evidence type="ECO:0000256" key="1">
    <source>
        <dbReference type="SAM" id="MobiDB-lite"/>
    </source>
</evidence>
<feature type="domain" description="CobW C-terminal" evidence="2">
    <location>
        <begin position="248"/>
        <end position="342"/>
    </location>
</feature>
<feature type="compositionally biased region" description="Basic and acidic residues" evidence="1">
    <location>
        <begin position="221"/>
        <end position="235"/>
    </location>
</feature>
<evidence type="ECO:0000313" key="4">
    <source>
        <dbReference type="Proteomes" id="UP000321234"/>
    </source>
</evidence>
<evidence type="ECO:0000313" key="3">
    <source>
        <dbReference type="EMBL" id="TXR58161.1"/>
    </source>
</evidence>
<dbReference type="Proteomes" id="UP000321234">
    <property type="component" value="Unassembled WGS sequence"/>
</dbReference>
<gene>
    <name evidence="3" type="ORF">FMM08_02985</name>
</gene>
<organism evidence="3 4">
    <name type="scientific">Quadrisphaera setariae</name>
    <dbReference type="NCBI Taxonomy" id="2593304"/>
    <lineage>
        <taxon>Bacteria</taxon>
        <taxon>Bacillati</taxon>
        <taxon>Actinomycetota</taxon>
        <taxon>Actinomycetes</taxon>
        <taxon>Kineosporiales</taxon>
        <taxon>Kineosporiaceae</taxon>
        <taxon>Quadrisphaera</taxon>
    </lineage>
</organism>
<dbReference type="OrthoDB" id="9808822at2"/>
<dbReference type="EMBL" id="VKAC01000001">
    <property type="protein sequence ID" value="TXR58161.1"/>
    <property type="molecule type" value="Genomic_DNA"/>
</dbReference>
<comment type="caution">
    <text evidence="3">The sequence shown here is derived from an EMBL/GenBank/DDBJ whole genome shotgun (WGS) entry which is preliminary data.</text>
</comment>
<dbReference type="InterPro" id="IPR051927">
    <property type="entry name" value="Zn_Chap_cDPG_Synth"/>
</dbReference>
<dbReference type="Pfam" id="PF07683">
    <property type="entry name" value="CobW_C"/>
    <property type="match status" value="1"/>
</dbReference>
<dbReference type="PANTHER" id="PTHR43603">
    <property type="entry name" value="COBW DOMAIN-CONTAINING PROTEIN DDB_G0274527"/>
    <property type="match status" value="1"/>
</dbReference>
<dbReference type="Gene3D" id="3.40.50.300">
    <property type="entry name" value="P-loop containing nucleotide triphosphate hydrolases"/>
    <property type="match status" value="1"/>
</dbReference>
<reference evidence="3 4" key="1">
    <citation type="submission" date="2019-07" db="EMBL/GenBank/DDBJ databases">
        <title>Quadrisphaera sp. strain DD2A genome sequencing and assembly.</title>
        <authorList>
            <person name="Kim I."/>
        </authorList>
    </citation>
    <scope>NUCLEOTIDE SEQUENCE [LARGE SCALE GENOMIC DNA]</scope>
    <source>
        <strain evidence="3 4">DD2A</strain>
    </source>
</reference>
<keyword evidence="4" id="KW-1185">Reference proteome</keyword>
<dbReference type="AlphaFoldDB" id="A0A5C8ZLU9"/>